<dbReference type="EMBL" id="LAFY01000345">
    <property type="protein sequence ID" value="KJX99678.1"/>
    <property type="molecule type" value="Genomic_DNA"/>
</dbReference>
<name>A0A0F4GR26_9PEZI</name>
<dbReference type="InterPro" id="IPR002867">
    <property type="entry name" value="IBR_dom"/>
</dbReference>
<dbReference type="STRING" id="1047168.A0A0F4GR26"/>
<evidence type="ECO:0000256" key="1">
    <source>
        <dbReference type="ARBA" id="ARBA00001798"/>
    </source>
</evidence>
<dbReference type="CDD" id="cd20336">
    <property type="entry name" value="Rcat_RBR"/>
    <property type="match status" value="1"/>
</dbReference>
<dbReference type="PROSITE" id="PS51873">
    <property type="entry name" value="TRIAD"/>
    <property type="match status" value="1"/>
</dbReference>
<keyword evidence="8" id="KW-0862">Zinc</keyword>
<evidence type="ECO:0000256" key="3">
    <source>
        <dbReference type="ARBA" id="ARBA00022679"/>
    </source>
</evidence>
<evidence type="ECO:0000256" key="2">
    <source>
        <dbReference type="ARBA" id="ARBA00012251"/>
    </source>
</evidence>
<evidence type="ECO:0000256" key="8">
    <source>
        <dbReference type="ARBA" id="ARBA00022833"/>
    </source>
</evidence>
<dbReference type="Gene3D" id="1.20.120.1750">
    <property type="match status" value="1"/>
</dbReference>
<dbReference type="SUPFAM" id="SSF57850">
    <property type="entry name" value="RING/U-box"/>
    <property type="match status" value="1"/>
</dbReference>
<feature type="domain" description="RING-type" evidence="9">
    <location>
        <begin position="1"/>
        <end position="257"/>
    </location>
</feature>
<keyword evidence="11" id="KW-1185">Reference proteome</keyword>
<comment type="catalytic activity">
    <reaction evidence="1">
        <text>[E2 ubiquitin-conjugating enzyme]-S-ubiquitinyl-L-cysteine + [acceptor protein]-L-lysine = [E2 ubiquitin-conjugating enzyme]-L-cysteine + [acceptor protein]-N(6)-ubiquitinyl-L-lysine.</text>
        <dbReference type="EC" id="2.3.2.31"/>
    </reaction>
</comment>
<keyword evidence="4" id="KW-0479">Metal-binding</keyword>
<evidence type="ECO:0000313" key="10">
    <source>
        <dbReference type="EMBL" id="KJX99678.1"/>
    </source>
</evidence>
<comment type="caution">
    <text evidence="10">The sequence shown here is derived from an EMBL/GenBank/DDBJ whole genome shotgun (WGS) entry which is preliminary data.</text>
</comment>
<evidence type="ECO:0000256" key="6">
    <source>
        <dbReference type="ARBA" id="ARBA00022771"/>
    </source>
</evidence>
<dbReference type="InterPro" id="IPR044066">
    <property type="entry name" value="TRIAD_supradom"/>
</dbReference>
<keyword evidence="6" id="KW-0863">Zinc-finger</keyword>
<dbReference type="EC" id="2.3.2.31" evidence="2"/>
<reference evidence="10 11" key="1">
    <citation type="submission" date="2015-03" db="EMBL/GenBank/DDBJ databases">
        <title>RNA-seq based gene annotation and comparative genomics of four Zymoseptoria species reveal species-specific pathogenicity related genes and transposable element activity.</title>
        <authorList>
            <person name="Grandaubert J."/>
            <person name="Bhattacharyya A."/>
            <person name="Stukenbrock E.H."/>
        </authorList>
    </citation>
    <scope>NUCLEOTIDE SEQUENCE [LARGE SCALE GENOMIC DNA]</scope>
    <source>
        <strain evidence="10 11">Zb18110</strain>
    </source>
</reference>
<dbReference type="AlphaFoldDB" id="A0A0F4GR26"/>
<dbReference type="PANTHER" id="PTHR11685">
    <property type="entry name" value="RBR FAMILY RING FINGER AND IBR DOMAIN-CONTAINING"/>
    <property type="match status" value="1"/>
</dbReference>
<sequence length="497" mass="55814">MTLSLSLSIHQDHWPESYCSKVKEPLYQQHNVLRNTHDAYISPTGPSRDVLQLAHSHPQHLQSCRKKQNRRFHLALANEVNAPVRYGGVELAIDPYVKYFTEDFLLSWRETNVERQVLEPNRLYCAGAVVEDGEPCNKFLGDKGLHKSTLPCPRCGSLTCGECRDEIISDPHTCSDPDLDVTPAIPGLTLGVDYQRCPNCRKPIELREGCNHMSCTCLAHFCFLCGQLGLPSNLDIVQPAHLAQPEDQRWGRVSHWDGNSCPLYGRPNQEGQPIFDRPPPEEPDELERLWLFNRMLDMMYDRLETLPEIQAVPDPDVAIEAMLDLVLPNLHEAILQTRTALVMLNHMTAMDAVVREFGMHLYACVRNGTDPLDWMQAVADVANLLLNCDSVYVRNLIDVQGLRIGEEYWAPLIPEVLRALEGMVHRTGPRGFALFPFLQTVIAGFRLAAQGDYIGLVALPGLGDRANLQAQRAALDEEDRLQLMHPGGDRYPGPGAP</sequence>
<evidence type="ECO:0000259" key="9">
    <source>
        <dbReference type="PROSITE" id="PS51873"/>
    </source>
</evidence>
<dbReference type="Pfam" id="PF01485">
    <property type="entry name" value="IBR"/>
    <property type="match status" value="1"/>
</dbReference>
<proteinExistence type="predicted"/>
<dbReference type="GO" id="GO:0016567">
    <property type="term" value="P:protein ubiquitination"/>
    <property type="evidence" value="ECO:0007669"/>
    <property type="project" value="InterPro"/>
</dbReference>
<evidence type="ECO:0000256" key="4">
    <source>
        <dbReference type="ARBA" id="ARBA00022723"/>
    </source>
</evidence>
<evidence type="ECO:0000256" key="7">
    <source>
        <dbReference type="ARBA" id="ARBA00022786"/>
    </source>
</evidence>
<dbReference type="GO" id="GO:0008270">
    <property type="term" value="F:zinc ion binding"/>
    <property type="evidence" value="ECO:0007669"/>
    <property type="project" value="UniProtKB-KW"/>
</dbReference>
<organism evidence="10 11">
    <name type="scientific">Zymoseptoria brevis</name>
    <dbReference type="NCBI Taxonomy" id="1047168"/>
    <lineage>
        <taxon>Eukaryota</taxon>
        <taxon>Fungi</taxon>
        <taxon>Dikarya</taxon>
        <taxon>Ascomycota</taxon>
        <taxon>Pezizomycotina</taxon>
        <taxon>Dothideomycetes</taxon>
        <taxon>Dothideomycetidae</taxon>
        <taxon>Mycosphaerellales</taxon>
        <taxon>Mycosphaerellaceae</taxon>
        <taxon>Zymoseptoria</taxon>
    </lineage>
</organism>
<keyword evidence="3" id="KW-0808">Transferase</keyword>
<protein>
    <recommendedName>
        <fullName evidence="2">RBR-type E3 ubiquitin transferase</fullName>
        <ecNumber evidence="2">2.3.2.31</ecNumber>
    </recommendedName>
</protein>
<keyword evidence="7" id="KW-0833">Ubl conjugation pathway</keyword>
<evidence type="ECO:0000313" key="11">
    <source>
        <dbReference type="Proteomes" id="UP000033647"/>
    </source>
</evidence>
<gene>
    <name evidence="10" type="ORF">TI39_contig353g00006</name>
</gene>
<dbReference type="InterPro" id="IPR031127">
    <property type="entry name" value="E3_UB_ligase_RBR"/>
</dbReference>
<dbReference type="Proteomes" id="UP000033647">
    <property type="component" value="Unassembled WGS sequence"/>
</dbReference>
<accession>A0A0F4GR26</accession>
<keyword evidence="5" id="KW-0677">Repeat</keyword>
<evidence type="ECO:0000256" key="5">
    <source>
        <dbReference type="ARBA" id="ARBA00022737"/>
    </source>
</evidence>
<dbReference type="GO" id="GO:0061630">
    <property type="term" value="F:ubiquitin protein ligase activity"/>
    <property type="evidence" value="ECO:0007669"/>
    <property type="project" value="UniProtKB-EC"/>
</dbReference>
<dbReference type="OrthoDB" id="10009520at2759"/>